<dbReference type="NCBIfam" id="TIGR01134">
    <property type="entry name" value="purF"/>
    <property type="match status" value="1"/>
</dbReference>
<name>K1LFV5_9LACT</name>
<evidence type="ECO:0000313" key="13">
    <source>
        <dbReference type="Proteomes" id="UP000004465"/>
    </source>
</evidence>
<feature type="binding site" evidence="10">
    <location>
        <position position="372"/>
    </location>
    <ligand>
        <name>Mg(2+)</name>
        <dbReference type="ChEBI" id="CHEBI:18420"/>
    </ligand>
</feature>
<dbReference type="InterPro" id="IPR000836">
    <property type="entry name" value="PRTase_dom"/>
</dbReference>
<evidence type="ECO:0000256" key="3">
    <source>
        <dbReference type="ARBA" id="ARBA00011941"/>
    </source>
</evidence>
<dbReference type="STRING" id="883111.HMPREF9706_01574"/>
<dbReference type="CDD" id="cd06223">
    <property type="entry name" value="PRTases_typeI"/>
    <property type="match status" value="1"/>
</dbReference>
<dbReference type="PROSITE" id="PS51278">
    <property type="entry name" value="GATASE_TYPE_2"/>
    <property type="match status" value="1"/>
</dbReference>
<dbReference type="OrthoDB" id="9801213at2"/>
<dbReference type="GO" id="GO:0009113">
    <property type="term" value="P:purine nucleobase biosynthetic process"/>
    <property type="evidence" value="ECO:0007669"/>
    <property type="project" value="UniProtKB-UniRule"/>
</dbReference>
<feature type="binding site" evidence="10">
    <location>
        <position position="371"/>
    </location>
    <ligand>
        <name>Mg(2+)</name>
        <dbReference type="ChEBI" id="CHEBI:18420"/>
    </ligand>
</feature>
<dbReference type="EC" id="2.4.2.14" evidence="3 8"/>
<dbReference type="AlphaFoldDB" id="K1LFV5"/>
<accession>K1LFV5</accession>
<keyword evidence="4 9" id="KW-0328">Glycosyltransferase</keyword>
<organism evidence="12 13">
    <name type="scientific">Facklamia hominis CCUG 36813</name>
    <dbReference type="NCBI Taxonomy" id="883111"/>
    <lineage>
        <taxon>Bacteria</taxon>
        <taxon>Bacillati</taxon>
        <taxon>Bacillota</taxon>
        <taxon>Bacilli</taxon>
        <taxon>Lactobacillales</taxon>
        <taxon>Aerococcaceae</taxon>
        <taxon>Facklamia</taxon>
    </lineage>
</organism>
<evidence type="ECO:0000256" key="10">
    <source>
        <dbReference type="PIRSR" id="PIRSR000485-2"/>
    </source>
</evidence>
<comment type="catalytic activity">
    <reaction evidence="9">
        <text>5-phospho-beta-D-ribosylamine + L-glutamate + diphosphate = 5-phospho-alpha-D-ribose 1-diphosphate + L-glutamine + H2O</text>
        <dbReference type="Rhea" id="RHEA:14905"/>
        <dbReference type="ChEBI" id="CHEBI:15377"/>
        <dbReference type="ChEBI" id="CHEBI:29985"/>
        <dbReference type="ChEBI" id="CHEBI:33019"/>
        <dbReference type="ChEBI" id="CHEBI:58017"/>
        <dbReference type="ChEBI" id="CHEBI:58359"/>
        <dbReference type="ChEBI" id="CHEBI:58681"/>
        <dbReference type="EC" id="2.4.2.14"/>
    </reaction>
</comment>
<dbReference type="Pfam" id="PF13537">
    <property type="entry name" value="GATase_7"/>
    <property type="match status" value="1"/>
</dbReference>
<dbReference type="InterPro" id="IPR029055">
    <property type="entry name" value="Ntn_hydrolases_N"/>
</dbReference>
<dbReference type="GO" id="GO:0046872">
    <property type="term" value="F:metal ion binding"/>
    <property type="evidence" value="ECO:0007669"/>
    <property type="project" value="UniProtKB-KW"/>
</dbReference>
<evidence type="ECO:0000259" key="11">
    <source>
        <dbReference type="PROSITE" id="PS51278"/>
    </source>
</evidence>
<proteinExistence type="inferred from homology"/>
<feature type="binding site" evidence="10">
    <location>
        <position position="309"/>
    </location>
    <ligand>
        <name>Mg(2+)</name>
        <dbReference type="ChEBI" id="CHEBI:18420"/>
    </ligand>
</feature>
<dbReference type="Gene3D" id="3.40.50.2020">
    <property type="match status" value="1"/>
</dbReference>
<evidence type="ECO:0000256" key="9">
    <source>
        <dbReference type="PIRNR" id="PIRNR000485"/>
    </source>
</evidence>
<dbReference type="InterPro" id="IPR017932">
    <property type="entry name" value="GATase_2_dom"/>
</dbReference>
<dbReference type="UniPathway" id="UPA00074">
    <property type="reaction ID" value="UER00124"/>
</dbReference>
<comment type="similarity">
    <text evidence="2 9">In the C-terminal section; belongs to the purine/pyrimidine phosphoribosyltransferase family.</text>
</comment>
<keyword evidence="10" id="KW-0460">Magnesium</keyword>
<evidence type="ECO:0000313" key="12">
    <source>
        <dbReference type="EMBL" id="EKB53496.1"/>
    </source>
</evidence>
<evidence type="ECO:0000256" key="5">
    <source>
        <dbReference type="ARBA" id="ARBA00022679"/>
    </source>
</evidence>
<protein>
    <recommendedName>
        <fullName evidence="3 8">Amidophosphoribosyltransferase</fullName>
        <shortName evidence="9">ATase</shortName>
        <ecNumber evidence="3 8">2.4.2.14</ecNumber>
    </recommendedName>
    <alternativeName>
        <fullName evidence="9">Glutamine phosphoribosylpyrophosphate amidotransferase</fullName>
    </alternativeName>
</protein>
<keyword evidence="5 9" id="KW-0808">Transferase</keyword>
<dbReference type="Gene3D" id="3.60.20.10">
    <property type="entry name" value="Glutamine Phosphoribosylpyrophosphate, subunit 1, domain 1"/>
    <property type="match status" value="1"/>
</dbReference>
<dbReference type="SUPFAM" id="SSF53271">
    <property type="entry name" value="PRTase-like"/>
    <property type="match status" value="1"/>
</dbReference>
<gene>
    <name evidence="12" type="ORF">HMPREF9706_01574</name>
</gene>
<reference evidence="12 13" key="1">
    <citation type="submission" date="2012-07" db="EMBL/GenBank/DDBJ databases">
        <title>The Genome Sequence of Facklamia hominis CCUG 36813.</title>
        <authorList>
            <consortium name="The Broad Institute Genome Sequencing Platform"/>
            <person name="Earl A."/>
            <person name="Ward D."/>
            <person name="Feldgarden M."/>
            <person name="Gevers D."/>
            <person name="Huys G."/>
            <person name="Walker B."/>
            <person name="Young S.K."/>
            <person name="Zeng Q."/>
            <person name="Gargeya S."/>
            <person name="Fitzgerald M."/>
            <person name="Haas B."/>
            <person name="Abouelleil A."/>
            <person name="Alvarado L."/>
            <person name="Arachchi H.M."/>
            <person name="Berlin A.M."/>
            <person name="Chapman S.B."/>
            <person name="Goldberg J."/>
            <person name="Griggs A."/>
            <person name="Gujja S."/>
            <person name="Hansen M."/>
            <person name="Howarth C."/>
            <person name="Imamovic A."/>
            <person name="Larimer J."/>
            <person name="McCowen C."/>
            <person name="Montmayeur A."/>
            <person name="Murphy C."/>
            <person name="Neiman D."/>
            <person name="Pearson M."/>
            <person name="Priest M."/>
            <person name="Roberts A."/>
            <person name="Saif S."/>
            <person name="Shea T."/>
            <person name="Sisk P."/>
            <person name="Sykes S."/>
            <person name="Wortman J."/>
            <person name="Nusbaum C."/>
            <person name="Birren B."/>
        </authorList>
    </citation>
    <scope>NUCLEOTIDE SEQUENCE [LARGE SCALE GENOMIC DNA]</scope>
    <source>
        <strain evidence="12 13">CCUG 36813</strain>
    </source>
</reference>
<dbReference type="RefSeq" id="WP_006908882.1">
    <property type="nucleotide sequence ID" value="NZ_JH932292.1"/>
</dbReference>
<dbReference type="PATRIC" id="fig|883111.3.peg.1593"/>
<evidence type="ECO:0000256" key="2">
    <source>
        <dbReference type="ARBA" id="ARBA00010138"/>
    </source>
</evidence>
<evidence type="ECO:0000256" key="4">
    <source>
        <dbReference type="ARBA" id="ARBA00022676"/>
    </source>
</evidence>
<sequence>MTRRFSISTQNSQISVTNDQNHVGGMVGVWNVQNASQIIHTMLYALQHRGQDSCGITTVNLHELLGYRGVGLLNEVFDDRDKVECLLGDSGMGCVSSMDPVELRTLRGLQPLIFQHEDQNISLIHSGNITNAKSLRQGLERQGAVFHSNSDGELLFHLMRHSGQASIEGQFKAALKQFTGAFNVILMTNEQLFAAVDQHSIHPLVVGKLAEAGYLIASETCALDVIGADFQADTLPGHYWIIDREGARQVAYQASDSLAIESFEFIYYSRPDSQIHGVNVHRARKNMGIRLAHECPAPKDSIVVGIPNSSLSAAMGYAEASGLPYEMGLIKNQYIGRTFIAPTQDERESKVRTKLSAVKGIVQDQSVVLIDDSLVRGTTMTYIVKLLKEAGAREVHVRIACPPILFPNYYGVNTNDNKELMAANYSIEAMRQLLACDSLNFLSLEGLVESIGLDQEGQGTGLNLNSFNGGYPTPLSDYQAAFEAALTDRQIQYFKERNEGHGCQQ</sequence>
<dbReference type="GO" id="GO:0004044">
    <property type="term" value="F:amidophosphoribosyltransferase activity"/>
    <property type="evidence" value="ECO:0007669"/>
    <property type="project" value="UniProtKB-UniRule"/>
</dbReference>
<keyword evidence="6 9" id="KW-0658">Purine biosynthesis</keyword>
<evidence type="ECO:0000256" key="1">
    <source>
        <dbReference type="ARBA" id="ARBA00005209"/>
    </source>
</evidence>
<evidence type="ECO:0000256" key="7">
    <source>
        <dbReference type="ARBA" id="ARBA00022962"/>
    </source>
</evidence>
<dbReference type="Proteomes" id="UP000004465">
    <property type="component" value="Unassembled WGS sequence"/>
</dbReference>
<dbReference type="PIRSF" id="PIRSF000485">
    <property type="entry name" value="Amd_phspho_trans"/>
    <property type="match status" value="1"/>
</dbReference>
<comment type="cofactor">
    <cofactor evidence="10">
        <name>Mg(2+)</name>
        <dbReference type="ChEBI" id="CHEBI:18420"/>
    </cofactor>
    <text evidence="10">Binds 1 Mg(2+) ion per subunit.</text>
</comment>
<keyword evidence="13" id="KW-1185">Reference proteome</keyword>
<evidence type="ECO:0000256" key="8">
    <source>
        <dbReference type="NCBIfam" id="TIGR01134"/>
    </source>
</evidence>
<keyword evidence="10" id="KW-0479">Metal-binding</keyword>
<comment type="pathway">
    <text evidence="1 9">Purine metabolism; IMP biosynthesis via de novo pathway; N(1)-(5-phospho-D-ribosyl)glycinamide from 5-phospho-alpha-D-ribose 1-diphosphate: step 1/2.</text>
</comment>
<dbReference type="InterPro" id="IPR029057">
    <property type="entry name" value="PRTase-like"/>
</dbReference>
<dbReference type="SUPFAM" id="SSF56235">
    <property type="entry name" value="N-terminal nucleophile aminohydrolases (Ntn hydrolases)"/>
    <property type="match status" value="1"/>
</dbReference>
<evidence type="ECO:0000256" key="6">
    <source>
        <dbReference type="ARBA" id="ARBA00022755"/>
    </source>
</evidence>
<dbReference type="HOGENOM" id="CLU_022389_3_1_9"/>
<dbReference type="InterPro" id="IPR005854">
    <property type="entry name" value="PurF"/>
</dbReference>
<feature type="domain" description="Glutamine amidotransferase type-2" evidence="11">
    <location>
        <begin position="24"/>
        <end position="245"/>
    </location>
</feature>
<dbReference type="GO" id="GO:0006189">
    <property type="term" value="P:'de novo' IMP biosynthetic process"/>
    <property type="evidence" value="ECO:0007669"/>
    <property type="project" value="UniProtKB-UniPathway"/>
</dbReference>
<comment type="caution">
    <text evidence="12">The sequence shown here is derived from an EMBL/GenBank/DDBJ whole genome shotgun (WGS) entry which is preliminary data.</text>
</comment>
<dbReference type="Pfam" id="PF00156">
    <property type="entry name" value="Pribosyltran"/>
    <property type="match status" value="1"/>
</dbReference>
<dbReference type="EMBL" id="AGZD01000012">
    <property type="protein sequence ID" value="EKB53496.1"/>
    <property type="molecule type" value="Genomic_DNA"/>
</dbReference>
<dbReference type="PANTHER" id="PTHR11907">
    <property type="entry name" value="AMIDOPHOSPHORIBOSYLTRANSFERASE"/>
    <property type="match status" value="1"/>
</dbReference>
<keyword evidence="7" id="KW-0315">Glutamine amidotransferase</keyword>